<dbReference type="EMBL" id="JACVVK020000155">
    <property type="protein sequence ID" value="KAK7488116.1"/>
    <property type="molecule type" value="Genomic_DNA"/>
</dbReference>
<name>A0ABD0KM02_9CAEN</name>
<dbReference type="Proteomes" id="UP001519460">
    <property type="component" value="Unassembled WGS sequence"/>
</dbReference>
<dbReference type="AlphaFoldDB" id="A0ABD0KM02"/>
<gene>
    <name evidence="1" type="ORF">BaRGS_00020707</name>
</gene>
<evidence type="ECO:0000313" key="2">
    <source>
        <dbReference type="Proteomes" id="UP001519460"/>
    </source>
</evidence>
<comment type="caution">
    <text evidence="1">The sequence shown here is derived from an EMBL/GenBank/DDBJ whole genome shotgun (WGS) entry which is preliminary data.</text>
</comment>
<reference evidence="1 2" key="1">
    <citation type="journal article" date="2023" name="Sci. Data">
        <title>Genome assembly of the Korean intertidal mud-creeper Batillaria attramentaria.</title>
        <authorList>
            <person name="Patra A.K."/>
            <person name="Ho P.T."/>
            <person name="Jun S."/>
            <person name="Lee S.J."/>
            <person name="Kim Y."/>
            <person name="Won Y.J."/>
        </authorList>
    </citation>
    <scope>NUCLEOTIDE SEQUENCE [LARGE SCALE GENOMIC DNA]</scope>
    <source>
        <strain evidence="1">Wonlab-2016</strain>
    </source>
</reference>
<evidence type="ECO:0000313" key="1">
    <source>
        <dbReference type="EMBL" id="KAK7488116.1"/>
    </source>
</evidence>
<protein>
    <submittedName>
        <fullName evidence="1">Uncharacterized protein</fullName>
    </submittedName>
</protein>
<keyword evidence="2" id="KW-1185">Reference proteome</keyword>
<accession>A0ABD0KM02</accession>
<proteinExistence type="predicted"/>
<organism evidence="1 2">
    <name type="scientific">Batillaria attramentaria</name>
    <dbReference type="NCBI Taxonomy" id="370345"/>
    <lineage>
        <taxon>Eukaryota</taxon>
        <taxon>Metazoa</taxon>
        <taxon>Spiralia</taxon>
        <taxon>Lophotrochozoa</taxon>
        <taxon>Mollusca</taxon>
        <taxon>Gastropoda</taxon>
        <taxon>Caenogastropoda</taxon>
        <taxon>Sorbeoconcha</taxon>
        <taxon>Cerithioidea</taxon>
        <taxon>Batillariidae</taxon>
        <taxon>Batillaria</taxon>
    </lineage>
</organism>
<sequence>MCCSNSLKWFTPEMDSASSKRQTRPSEGKDILFEGASAPVSKHCTLGERETDRKTRKLASAAEKNSFSKKTFFEIWVTSFYLEQGAKEV</sequence>